<evidence type="ECO:0000313" key="3">
    <source>
        <dbReference type="Proteomes" id="UP000094707"/>
    </source>
</evidence>
<feature type="transmembrane region" description="Helical" evidence="1">
    <location>
        <begin position="165"/>
        <end position="182"/>
    </location>
</feature>
<feature type="transmembrane region" description="Helical" evidence="1">
    <location>
        <begin position="253"/>
        <end position="271"/>
    </location>
</feature>
<evidence type="ECO:0008006" key="4">
    <source>
        <dbReference type="Google" id="ProtNLM"/>
    </source>
</evidence>
<feature type="transmembrane region" description="Helical" evidence="1">
    <location>
        <begin position="68"/>
        <end position="90"/>
    </location>
</feature>
<dbReference type="Pfam" id="PF06772">
    <property type="entry name" value="LtrA"/>
    <property type="match status" value="1"/>
</dbReference>
<dbReference type="STRING" id="118062.MCBB_0884"/>
<keyword evidence="1" id="KW-1133">Transmembrane helix</keyword>
<dbReference type="PATRIC" id="fig|129848.4.peg.888"/>
<protein>
    <recommendedName>
        <fullName evidence="4">Low temperature requirement A</fullName>
    </recommendedName>
</protein>
<dbReference type="KEGG" id="mcub:MCBB_0884"/>
<feature type="transmembrane region" description="Helical" evidence="1">
    <location>
        <begin position="102"/>
        <end position="120"/>
    </location>
</feature>
<proteinExistence type="predicted"/>
<dbReference type="EMBL" id="LT607756">
    <property type="protein sequence ID" value="SCG85448.1"/>
    <property type="molecule type" value="Genomic_DNA"/>
</dbReference>
<dbReference type="PANTHER" id="PTHR36840">
    <property type="entry name" value="BLL5714 PROTEIN"/>
    <property type="match status" value="1"/>
</dbReference>
<dbReference type="InterPro" id="IPR010640">
    <property type="entry name" value="Low_temperature_requirement_A"/>
</dbReference>
<name>A0A1D3L1K7_9EURY</name>
<feature type="transmembrane region" description="Helical" evidence="1">
    <location>
        <begin position="327"/>
        <end position="349"/>
    </location>
</feature>
<evidence type="ECO:0000313" key="2">
    <source>
        <dbReference type="EMBL" id="SCG85448.1"/>
    </source>
</evidence>
<dbReference type="AlphaFoldDB" id="A0A1D3L1K7"/>
<feature type="transmembrane region" description="Helical" evidence="1">
    <location>
        <begin position="361"/>
        <end position="380"/>
    </location>
</feature>
<feature type="transmembrane region" description="Helical" evidence="1">
    <location>
        <begin position="225"/>
        <end position="247"/>
    </location>
</feature>
<keyword evidence="1" id="KW-0472">Membrane</keyword>
<sequence>MKEFLKLRFILLPKVIIMRLRKDFIIKPNINAPYDEESERHADWLELLFDLIFVAAISQLALNLTADYSPIIFLEYIPVFFAVWWSWVGHTFYLSRFGADDMFNRFLTMMQMIVVAMMTVNVKDALGSTGFGFALSYAFLRFILVAEYLRIWRHVPEARSLSKRYILGFGAAAMIWVVSAFTPPPLRFALWGLGLLVDVITPITSGKIQVSLPPHPTHIPERFGLFTIILIGETIISVVFTVINAGLSILTEFTGFMGLLIAFSIWWGYFEESGGAEAHVQEAGHQVAKYQLWLYSHFPLLLGIVSTAVGIKHIIYLGTGFMPSGEVWLLTCSLGLALLSLTLVFISSYSMETCKDWALQIFRLPYYVIIVLVVLTGFLGSTLPGYMILGILTLLCAIKMVLSFREPPAVCKMYK</sequence>
<organism evidence="2 3">
    <name type="scientific">Methanobacterium congolense</name>
    <dbReference type="NCBI Taxonomy" id="118062"/>
    <lineage>
        <taxon>Archaea</taxon>
        <taxon>Methanobacteriati</taxon>
        <taxon>Methanobacteriota</taxon>
        <taxon>Methanomada group</taxon>
        <taxon>Methanobacteria</taxon>
        <taxon>Methanobacteriales</taxon>
        <taxon>Methanobacteriaceae</taxon>
        <taxon>Methanobacterium</taxon>
    </lineage>
</organism>
<dbReference type="Proteomes" id="UP000094707">
    <property type="component" value="Chromosome I"/>
</dbReference>
<feature type="transmembrane region" description="Helical" evidence="1">
    <location>
        <begin position="188"/>
        <end position="204"/>
    </location>
</feature>
<gene>
    <name evidence="2" type="ORF">MCBB_0884</name>
</gene>
<feature type="transmembrane region" description="Helical" evidence="1">
    <location>
        <begin position="126"/>
        <end position="144"/>
    </location>
</feature>
<keyword evidence="1" id="KW-0812">Transmembrane</keyword>
<dbReference type="PANTHER" id="PTHR36840:SF1">
    <property type="entry name" value="BLL5714 PROTEIN"/>
    <property type="match status" value="1"/>
</dbReference>
<evidence type="ECO:0000256" key="1">
    <source>
        <dbReference type="SAM" id="Phobius"/>
    </source>
</evidence>
<feature type="transmembrane region" description="Helical" evidence="1">
    <location>
        <begin position="44"/>
        <end position="62"/>
    </location>
</feature>
<accession>A0A1D3L1K7</accession>
<feature type="transmembrane region" description="Helical" evidence="1">
    <location>
        <begin position="386"/>
        <end position="404"/>
    </location>
</feature>
<reference evidence="2 3" key="1">
    <citation type="submission" date="2016-08" db="EMBL/GenBank/DDBJ databases">
        <authorList>
            <person name="Seilhamer J.J."/>
        </authorList>
    </citation>
    <scope>NUCLEOTIDE SEQUENCE [LARGE SCALE GENOMIC DNA]</scope>
    <source>
        <strain evidence="2">Buetzberg</strain>
    </source>
</reference>
<keyword evidence="3" id="KW-1185">Reference proteome</keyword>
<feature type="transmembrane region" description="Helical" evidence="1">
    <location>
        <begin position="292"/>
        <end position="315"/>
    </location>
</feature>